<dbReference type="InterPro" id="IPR051210">
    <property type="entry name" value="Ub_ligase/GEF_domain"/>
</dbReference>
<dbReference type="Gene3D" id="2.130.10.30">
    <property type="entry name" value="Regulator of chromosome condensation 1/beta-lactamase-inhibitor protein II"/>
    <property type="match status" value="2"/>
</dbReference>
<evidence type="ECO:0000313" key="3">
    <source>
        <dbReference type="EMBL" id="PJJ57971.1"/>
    </source>
</evidence>
<dbReference type="PROSITE" id="PS51318">
    <property type="entry name" value="TAT"/>
    <property type="match status" value="1"/>
</dbReference>
<name>A0A0B2BTW9_9ACTN</name>
<comment type="caution">
    <text evidence="3">The sequence shown here is derived from an EMBL/GenBank/DDBJ whole genome shotgun (WGS) entry which is preliminary data.</text>
</comment>
<dbReference type="PANTHER" id="PTHR22870">
    <property type="entry name" value="REGULATOR OF CHROMOSOME CONDENSATION"/>
    <property type="match status" value="1"/>
</dbReference>
<dbReference type="Proteomes" id="UP000230842">
    <property type="component" value="Unassembled WGS sequence"/>
</dbReference>
<gene>
    <name evidence="3" type="ORF">CLV56_2214</name>
</gene>
<dbReference type="PANTHER" id="PTHR22870:SF408">
    <property type="entry name" value="OS09G0560450 PROTEIN"/>
    <property type="match status" value="1"/>
</dbReference>
<dbReference type="EMBL" id="PGEZ01000001">
    <property type="protein sequence ID" value="PJJ57971.1"/>
    <property type="molecule type" value="Genomic_DNA"/>
</dbReference>
<dbReference type="InterPro" id="IPR000408">
    <property type="entry name" value="Reg_chr_condens"/>
</dbReference>
<feature type="signal peptide" evidence="2">
    <location>
        <begin position="1"/>
        <end position="31"/>
    </location>
</feature>
<feature type="chain" id="PRO_5015034436" evidence="2">
    <location>
        <begin position="32"/>
        <end position="588"/>
    </location>
</feature>
<keyword evidence="2" id="KW-0732">Signal</keyword>
<dbReference type="Pfam" id="PF13540">
    <property type="entry name" value="RCC1_2"/>
    <property type="match status" value="1"/>
</dbReference>
<accession>A0A0B2BTW9</accession>
<dbReference type="Gene3D" id="2.60.40.2700">
    <property type="match status" value="2"/>
</dbReference>
<evidence type="ECO:0000313" key="4">
    <source>
        <dbReference type="Proteomes" id="UP000230842"/>
    </source>
</evidence>
<dbReference type="RefSeq" id="WP_039341182.1">
    <property type="nucleotide sequence ID" value="NZ_PGEZ01000001.1"/>
</dbReference>
<keyword evidence="4" id="KW-1185">Reference proteome</keyword>
<evidence type="ECO:0000256" key="1">
    <source>
        <dbReference type="ARBA" id="ARBA00022737"/>
    </source>
</evidence>
<reference evidence="3 4" key="1">
    <citation type="submission" date="2017-11" db="EMBL/GenBank/DDBJ databases">
        <title>Genomic Encyclopedia of Archaeal and Bacterial Type Strains, Phase II (KMG-II): From Individual Species to Whole Genera.</title>
        <authorList>
            <person name="Goeker M."/>
        </authorList>
    </citation>
    <scope>NUCLEOTIDE SEQUENCE [LARGE SCALE GENOMIC DNA]</scope>
    <source>
        <strain evidence="3 4">DSM 27763</strain>
    </source>
</reference>
<dbReference type="AlphaFoldDB" id="A0A0B2BTW9"/>
<evidence type="ECO:0000256" key="2">
    <source>
        <dbReference type="SAM" id="SignalP"/>
    </source>
</evidence>
<keyword evidence="1" id="KW-0677">Repeat</keyword>
<dbReference type="InterPro" id="IPR009091">
    <property type="entry name" value="RCC1/BLIP-II"/>
</dbReference>
<protein>
    <submittedName>
        <fullName evidence="3">Alpha-tubulin suppressor-like RCC1 family protein</fullName>
    </submittedName>
</protein>
<dbReference type="PROSITE" id="PS50012">
    <property type="entry name" value="RCC1_3"/>
    <property type="match status" value="2"/>
</dbReference>
<dbReference type="SUPFAM" id="SSF50985">
    <property type="entry name" value="RCC1/BLIP-II"/>
    <property type="match status" value="1"/>
</dbReference>
<dbReference type="OrthoDB" id="5485729at2"/>
<sequence length="588" mass="60960">MRPHARRSFVVPALVLALAGAGLAATPIASAATPTPPPTVAQATLIAAGEGNTVVVGADGRPYGTGSNQDGQITGTDNPKTTLTLMTGLPSGVHAAAVSADVVHSLVLGDDGIPYATGLNGHGQLTDEDEENPDPQRRTLTPMVGLPSGVSATAVEAGSYYSLVLGDDGVAYGAGYGLNGQITGNELGTHTLTPMELPPDVRAVAIAASGYLQSLVLGDDGIAYGTGYNGYGQLTGTGNRQALTPLTGLPDGVEAIAVDAGQFHSLVLGDDGVAYGTGGNIWGELTGDAAKLTTLTELDGLPSGVDAVAISAGYGTSVVLGSDGIPYGTGYNPYGQLTGTGDRQALTPLAGVPSATGPIAQISAGPATTLLLGRNGVVYGTGSNDKGQLTGEPTLEPQRSLKPLSGQPIVRTASARITGRPKVGRLLTARGGVWSPTGARVGYRWYRDGKPIGGATKRTYRLVRADWKKRIKVRIAATLPGSSDATTSVPTARVSMVLKNTRRPTIRGKRKVGKRLKATPGRWNAPTVRVSYRWYRGKKQIRGAKGSHRVYRVRKKDAGKKIRVRVTAHTPYTTMAHAFSKRVRIRKG</sequence>
<proteinExistence type="predicted"/>
<dbReference type="InterPro" id="IPR006311">
    <property type="entry name" value="TAT_signal"/>
</dbReference>
<organism evidence="3 4">
    <name type="scientific">Mumia flava</name>
    <dbReference type="NCBI Taxonomy" id="1348852"/>
    <lineage>
        <taxon>Bacteria</taxon>
        <taxon>Bacillati</taxon>
        <taxon>Actinomycetota</taxon>
        <taxon>Actinomycetes</taxon>
        <taxon>Propionibacteriales</taxon>
        <taxon>Nocardioidaceae</taxon>
        <taxon>Mumia</taxon>
    </lineage>
</organism>